<keyword evidence="1" id="KW-0472">Membrane</keyword>
<evidence type="ECO:0000313" key="2">
    <source>
        <dbReference type="EMBL" id="MFC7442488.1"/>
    </source>
</evidence>
<dbReference type="RefSeq" id="WP_379866388.1">
    <property type="nucleotide sequence ID" value="NZ_JBHTBW010000050.1"/>
</dbReference>
<dbReference type="EMBL" id="JBHTBW010000050">
    <property type="protein sequence ID" value="MFC7442488.1"/>
    <property type="molecule type" value="Genomic_DNA"/>
</dbReference>
<evidence type="ECO:0000256" key="1">
    <source>
        <dbReference type="SAM" id="Phobius"/>
    </source>
</evidence>
<gene>
    <name evidence="2" type="ORF">ACFQNG_15475</name>
</gene>
<protein>
    <submittedName>
        <fullName evidence="2">Uncharacterized protein</fullName>
    </submittedName>
</protein>
<evidence type="ECO:0000313" key="3">
    <source>
        <dbReference type="Proteomes" id="UP001596500"/>
    </source>
</evidence>
<keyword evidence="1" id="KW-0812">Transmembrane</keyword>
<organism evidence="2 3">
    <name type="scientific">Laceyella putida</name>
    <dbReference type="NCBI Taxonomy" id="110101"/>
    <lineage>
        <taxon>Bacteria</taxon>
        <taxon>Bacillati</taxon>
        <taxon>Bacillota</taxon>
        <taxon>Bacilli</taxon>
        <taxon>Bacillales</taxon>
        <taxon>Thermoactinomycetaceae</taxon>
        <taxon>Laceyella</taxon>
    </lineage>
</organism>
<proteinExistence type="predicted"/>
<feature type="transmembrane region" description="Helical" evidence="1">
    <location>
        <begin position="7"/>
        <end position="25"/>
    </location>
</feature>
<accession>A0ABW2RN89</accession>
<name>A0ABW2RN89_9BACL</name>
<feature type="transmembrane region" description="Helical" evidence="1">
    <location>
        <begin position="93"/>
        <end position="112"/>
    </location>
</feature>
<comment type="caution">
    <text evidence="2">The sequence shown here is derived from an EMBL/GenBank/DDBJ whole genome shotgun (WGS) entry which is preliminary data.</text>
</comment>
<sequence>MQKHNIFILLFIFVGCIVLIADIIFDQASSTYPTPKHPAAPPNQTISPDVKTYLDITSDIPKSMSNEEKAALIQAIGAERSARLQAKSTDRNTIIIAIATCLAAGIGIIGQLKDISNYRKNRKDRTEMEQQESETIHI</sequence>
<dbReference type="PROSITE" id="PS51257">
    <property type="entry name" value="PROKAR_LIPOPROTEIN"/>
    <property type="match status" value="1"/>
</dbReference>
<reference evidence="3" key="1">
    <citation type="journal article" date="2019" name="Int. J. Syst. Evol. Microbiol.">
        <title>The Global Catalogue of Microorganisms (GCM) 10K type strain sequencing project: providing services to taxonomists for standard genome sequencing and annotation.</title>
        <authorList>
            <consortium name="The Broad Institute Genomics Platform"/>
            <consortium name="The Broad Institute Genome Sequencing Center for Infectious Disease"/>
            <person name="Wu L."/>
            <person name="Ma J."/>
        </authorList>
    </citation>
    <scope>NUCLEOTIDE SEQUENCE [LARGE SCALE GENOMIC DNA]</scope>
    <source>
        <strain evidence="3">CGMCC 1.12942</strain>
    </source>
</reference>
<keyword evidence="3" id="KW-1185">Reference proteome</keyword>
<dbReference type="Proteomes" id="UP001596500">
    <property type="component" value="Unassembled WGS sequence"/>
</dbReference>
<keyword evidence="1" id="KW-1133">Transmembrane helix</keyword>